<evidence type="ECO:0000256" key="9">
    <source>
        <dbReference type="ARBA" id="ARBA00023170"/>
    </source>
</evidence>
<evidence type="ECO:0000256" key="14">
    <source>
        <dbReference type="SAM" id="SignalP"/>
    </source>
</evidence>
<feature type="domain" description="TonB-dependent receptor plug" evidence="16">
    <location>
        <begin position="45"/>
        <end position="146"/>
    </location>
</feature>
<dbReference type="InterPro" id="IPR000531">
    <property type="entry name" value="Beta-barrel_TonB"/>
</dbReference>
<comment type="subcellular location">
    <subcellularLocation>
        <location evidence="1 11">Cell outer membrane</location>
        <topology evidence="1 11">Multi-pass membrane protein</topology>
    </subcellularLocation>
</comment>
<keyword evidence="7 13" id="KW-0798">TonB box</keyword>
<dbReference type="Pfam" id="PF07715">
    <property type="entry name" value="Plug"/>
    <property type="match status" value="1"/>
</dbReference>
<organism evidence="17 18">
    <name type="scientific">Bordetella hinzii</name>
    <dbReference type="NCBI Taxonomy" id="103855"/>
    <lineage>
        <taxon>Bacteria</taxon>
        <taxon>Pseudomonadati</taxon>
        <taxon>Pseudomonadota</taxon>
        <taxon>Betaproteobacteria</taxon>
        <taxon>Burkholderiales</taxon>
        <taxon>Alcaligenaceae</taxon>
        <taxon>Bordetella</taxon>
    </lineage>
</organism>
<evidence type="ECO:0000256" key="4">
    <source>
        <dbReference type="ARBA" id="ARBA00022452"/>
    </source>
</evidence>
<dbReference type="EMBL" id="CP024172">
    <property type="protein sequence ID" value="AZW16793.1"/>
    <property type="molecule type" value="Genomic_DNA"/>
</dbReference>
<dbReference type="InterPro" id="IPR012910">
    <property type="entry name" value="Plug_dom"/>
</dbReference>
<protein>
    <submittedName>
        <fullName evidence="17">TonB-dependent receptor</fullName>
    </submittedName>
</protein>
<dbReference type="GO" id="GO:0009279">
    <property type="term" value="C:cell outer membrane"/>
    <property type="evidence" value="ECO:0007669"/>
    <property type="project" value="UniProtKB-SubCell"/>
</dbReference>
<feature type="chain" id="PRO_5042884901" evidence="14">
    <location>
        <begin position="24"/>
        <end position="734"/>
    </location>
</feature>
<dbReference type="PANTHER" id="PTHR30442:SF0">
    <property type="entry name" value="FE(3+) DICITRATE TRANSPORT PROTEIN FECA"/>
    <property type="match status" value="1"/>
</dbReference>
<evidence type="ECO:0000256" key="5">
    <source>
        <dbReference type="ARBA" id="ARBA00022692"/>
    </source>
</evidence>
<sequence>MSLPKPLALAALLLPAVSSHTHADTAAPPTVFTLPAQEVLADSVELSRSELEQPDIDRAQADNFASLVDRLPGISLAGSPRPGGQSLNIWGLGDTEDVKLVLDGAPKGFEKYRQGSVFIEPELIRRIEVDKGPHNLLDGTAGFGGTVRIDTKDASELLAPDRNFGGLLKYGHHSNDGQNIYSGAVFARSPAGAVDGLVYFNRRDGGNLRRPGGSRFLFSGNDLQSYLAKSNIQLNDAHLLTLSAMRSASSGWQPFAAKRDDLPGPSEADIRRYGLTGAWRRRLVHRDQTDQTLSARWNYAPSASPWLNLTLSYAQSRTDQHDRRPENASRSAFLGTLGNRSWVSYRDRVLELRNTARFSTGRVDHALLLGTRWHRHERDTLMYYPPGARRADYNHGYFQPYYMPTGQQTARSLVLQNAMTLGSLTITPGLRYDHVVNEGRPNDAPRYNSPRPSAGHDYRPVTYTGWTPHLGTLWRARPWLSLLADVTRGWRAPVIDEQYEVQYERAQASGSSRGLKPERMLGWRAGAILDFREIVADRDHLQLRATVFSNRGKDEIVVRRGVLCESPPCARPLSNYRNLPGYRIEGLELESFYDSARWFGKLAVSAMRGWRDSSPRDPGGQRSWMAEIPPLSAHAMLGVKLPAQGLSLGWTGEFVRRQDRSPTQSDPMAVYWSLPASSGYALHGLFAHWRPPRWPGLQLRLTVDNVFDRPYRPYLGESVSGLGRNIKLSLSQHF</sequence>
<name>A0AAN1RWD6_9BORD</name>
<comment type="similarity">
    <text evidence="2 11 13">Belongs to the TonB-dependent receptor family.</text>
</comment>
<dbReference type="GO" id="GO:0015232">
    <property type="term" value="F:heme transmembrane transporter activity"/>
    <property type="evidence" value="ECO:0007669"/>
    <property type="project" value="InterPro"/>
</dbReference>
<evidence type="ECO:0000256" key="8">
    <source>
        <dbReference type="ARBA" id="ARBA00023136"/>
    </source>
</evidence>
<evidence type="ECO:0000256" key="2">
    <source>
        <dbReference type="ARBA" id="ARBA00009810"/>
    </source>
</evidence>
<evidence type="ECO:0000256" key="3">
    <source>
        <dbReference type="ARBA" id="ARBA00022448"/>
    </source>
</evidence>
<keyword evidence="8 11" id="KW-0472">Membrane</keyword>
<dbReference type="SUPFAM" id="SSF56935">
    <property type="entry name" value="Porins"/>
    <property type="match status" value="1"/>
</dbReference>
<dbReference type="CDD" id="cd01347">
    <property type="entry name" value="ligand_gated_channel"/>
    <property type="match status" value="1"/>
</dbReference>
<evidence type="ECO:0000313" key="17">
    <source>
        <dbReference type="EMBL" id="AZW16793.1"/>
    </source>
</evidence>
<dbReference type="InterPro" id="IPR010917">
    <property type="entry name" value="TonB_rcpt_CS"/>
</dbReference>
<evidence type="ECO:0000259" key="16">
    <source>
        <dbReference type="Pfam" id="PF07715"/>
    </source>
</evidence>
<feature type="domain" description="TonB-dependent receptor-like beta-barrel" evidence="15">
    <location>
        <begin position="238"/>
        <end position="706"/>
    </location>
</feature>
<dbReference type="NCBIfam" id="TIGR01785">
    <property type="entry name" value="TonB-hemin"/>
    <property type="match status" value="1"/>
</dbReference>
<keyword evidence="3 11" id="KW-0813">Transport</keyword>
<dbReference type="PANTHER" id="PTHR30442">
    <property type="entry name" value="IRON III DICITRATE TRANSPORT PROTEIN FECA"/>
    <property type="match status" value="1"/>
</dbReference>
<dbReference type="Pfam" id="PF00593">
    <property type="entry name" value="TonB_dep_Rec_b-barrel"/>
    <property type="match status" value="1"/>
</dbReference>
<dbReference type="GO" id="GO:0033214">
    <property type="term" value="P:siderophore-iron import into cell"/>
    <property type="evidence" value="ECO:0007669"/>
    <property type="project" value="TreeGrafter"/>
</dbReference>
<evidence type="ECO:0000256" key="7">
    <source>
        <dbReference type="ARBA" id="ARBA00023077"/>
    </source>
</evidence>
<proteinExistence type="inferred from homology"/>
<feature type="signal peptide" evidence="14">
    <location>
        <begin position="1"/>
        <end position="23"/>
    </location>
</feature>
<dbReference type="Proteomes" id="UP000282741">
    <property type="component" value="Chromosome"/>
</dbReference>
<keyword evidence="9 17" id="KW-0675">Receptor</keyword>
<dbReference type="InterPro" id="IPR037066">
    <property type="entry name" value="Plug_dom_sf"/>
</dbReference>
<evidence type="ECO:0000256" key="12">
    <source>
        <dbReference type="PROSITE-ProRule" id="PRU10144"/>
    </source>
</evidence>
<dbReference type="InterPro" id="IPR039426">
    <property type="entry name" value="TonB-dep_rcpt-like"/>
</dbReference>
<evidence type="ECO:0000259" key="15">
    <source>
        <dbReference type="Pfam" id="PF00593"/>
    </source>
</evidence>
<evidence type="ECO:0000313" key="18">
    <source>
        <dbReference type="Proteomes" id="UP000282741"/>
    </source>
</evidence>
<dbReference type="NCBIfam" id="TIGR01786">
    <property type="entry name" value="TonB-hemlactrns"/>
    <property type="match status" value="1"/>
</dbReference>
<dbReference type="InterPro" id="IPR011276">
    <property type="entry name" value="TonB_haem/Hb_rcpt"/>
</dbReference>
<dbReference type="InterPro" id="IPR036942">
    <property type="entry name" value="Beta-barrel_TonB_sf"/>
</dbReference>
<evidence type="ECO:0000256" key="13">
    <source>
        <dbReference type="RuleBase" id="RU003357"/>
    </source>
</evidence>
<evidence type="ECO:0000256" key="1">
    <source>
        <dbReference type="ARBA" id="ARBA00004571"/>
    </source>
</evidence>
<dbReference type="Gene3D" id="2.170.130.10">
    <property type="entry name" value="TonB-dependent receptor, plug domain"/>
    <property type="match status" value="1"/>
</dbReference>
<gene>
    <name evidence="17" type="ORF">CS347_08435</name>
</gene>
<dbReference type="PROSITE" id="PS01156">
    <property type="entry name" value="TONB_DEPENDENT_REC_2"/>
    <property type="match status" value="1"/>
</dbReference>
<dbReference type="Gene3D" id="2.40.170.20">
    <property type="entry name" value="TonB-dependent receptor, beta-barrel domain"/>
    <property type="match status" value="1"/>
</dbReference>
<keyword evidence="5 11" id="KW-0812">Transmembrane</keyword>
<keyword evidence="6 14" id="KW-0732">Signal</keyword>
<feature type="short sequence motif" description="TonB C-terminal box" evidence="12">
    <location>
        <begin position="717"/>
        <end position="734"/>
    </location>
</feature>
<evidence type="ECO:0000256" key="11">
    <source>
        <dbReference type="PROSITE-ProRule" id="PRU01360"/>
    </source>
</evidence>
<keyword evidence="4 11" id="KW-1134">Transmembrane beta strand</keyword>
<dbReference type="AlphaFoldDB" id="A0AAN1RWD6"/>
<evidence type="ECO:0000256" key="6">
    <source>
        <dbReference type="ARBA" id="ARBA00022729"/>
    </source>
</evidence>
<dbReference type="RefSeq" id="WP_048940417.1">
    <property type="nucleotide sequence ID" value="NZ_CP012077.1"/>
</dbReference>
<reference evidence="18" key="1">
    <citation type="submission" date="2017-10" db="EMBL/GenBank/DDBJ databases">
        <title>Whole genome sequencing of various Bordetella species.</title>
        <authorList>
            <person name="Weigand M.R."/>
            <person name="Loparev V."/>
            <person name="Peng Y."/>
            <person name="Bowden K.E."/>
            <person name="Tondella M.L."/>
            <person name="Williams M.M."/>
        </authorList>
    </citation>
    <scope>NUCLEOTIDE SEQUENCE [LARGE SCALE GENOMIC DNA]</scope>
    <source>
        <strain evidence="18">H720</strain>
    </source>
</reference>
<evidence type="ECO:0000256" key="10">
    <source>
        <dbReference type="ARBA" id="ARBA00023237"/>
    </source>
</evidence>
<dbReference type="PROSITE" id="PS52016">
    <property type="entry name" value="TONB_DEPENDENT_REC_3"/>
    <property type="match status" value="1"/>
</dbReference>
<accession>A0AAN1RWD6</accession>
<keyword evidence="10 11" id="KW-0998">Cell outer membrane</keyword>
<dbReference type="InterPro" id="IPR010949">
    <property type="entry name" value="TonB_Hb/transfer/lactofer_rcpt"/>
</dbReference>